<feature type="region of interest" description="Disordered" evidence="1">
    <location>
        <begin position="79"/>
        <end position="110"/>
    </location>
</feature>
<evidence type="ECO:0000256" key="1">
    <source>
        <dbReference type="SAM" id="MobiDB-lite"/>
    </source>
</evidence>
<feature type="compositionally biased region" description="Basic and acidic residues" evidence="1">
    <location>
        <begin position="86"/>
        <end position="97"/>
    </location>
</feature>
<organism evidence="2 3">
    <name type="scientific">Paracoccus subflavus</name>
    <dbReference type="NCBI Taxonomy" id="2528244"/>
    <lineage>
        <taxon>Bacteria</taxon>
        <taxon>Pseudomonadati</taxon>
        <taxon>Pseudomonadota</taxon>
        <taxon>Alphaproteobacteria</taxon>
        <taxon>Rhodobacterales</taxon>
        <taxon>Paracoccaceae</taxon>
        <taxon>Paracoccus</taxon>
    </lineage>
</organism>
<evidence type="ECO:0000313" key="2">
    <source>
        <dbReference type="EMBL" id="TBN43861.1"/>
    </source>
</evidence>
<proteinExistence type="predicted"/>
<gene>
    <name evidence="2" type="ORF">EYE42_01660</name>
</gene>
<dbReference type="Proteomes" id="UP000293520">
    <property type="component" value="Unassembled WGS sequence"/>
</dbReference>
<evidence type="ECO:0000313" key="3">
    <source>
        <dbReference type="Proteomes" id="UP000293520"/>
    </source>
</evidence>
<accession>A0A4V2JCT3</accession>
<dbReference type="AlphaFoldDB" id="A0A4V2JCT3"/>
<keyword evidence="3" id="KW-1185">Reference proteome</keyword>
<sequence>MSINRNAAQASQFVVVSEQRKLPQSEQDVGTVEIKTYIFEPSTTIADVFKKLFENAKGFHWSNTLDRISIYPDENTVPEDEMITSVRDRRTDNKDPFGFDGISGVQDKGK</sequence>
<name>A0A4V2JCT3_9RHOB</name>
<reference evidence="2 3" key="1">
    <citation type="submission" date="2019-02" db="EMBL/GenBank/DDBJ databases">
        <title>Paracoccus subflavus sp. nov., isolated from marine sediment of the Pacific Ocean.</title>
        <authorList>
            <person name="Zhang G."/>
        </authorList>
    </citation>
    <scope>NUCLEOTIDE SEQUENCE [LARGE SCALE GENOMIC DNA]</scope>
    <source>
        <strain evidence="2 3">GY0581</strain>
    </source>
</reference>
<protein>
    <submittedName>
        <fullName evidence="2">Uncharacterized protein</fullName>
    </submittedName>
</protein>
<dbReference type="EMBL" id="SISK01000001">
    <property type="protein sequence ID" value="TBN43861.1"/>
    <property type="molecule type" value="Genomic_DNA"/>
</dbReference>
<comment type="caution">
    <text evidence="2">The sequence shown here is derived from an EMBL/GenBank/DDBJ whole genome shotgun (WGS) entry which is preliminary data.</text>
</comment>
<dbReference type="RefSeq" id="WP_130989562.1">
    <property type="nucleotide sequence ID" value="NZ_SISK01000001.1"/>
</dbReference>